<dbReference type="SUPFAM" id="SSF56935">
    <property type="entry name" value="Porins"/>
    <property type="match status" value="1"/>
</dbReference>
<name>A0ABR8Y9K4_9BACT</name>
<dbReference type="Pfam" id="PF00593">
    <property type="entry name" value="TonB_dep_Rec_b-barrel"/>
    <property type="match status" value="1"/>
</dbReference>
<accession>A0ABR8Y9K4</accession>
<comment type="subcellular location">
    <subcellularLocation>
        <location evidence="1 8">Cell outer membrane</location>
        <topology evidence="1 8">Multi-pass membrane protein</topology>
    </subcellularLocation>
</comment>
<comment type="caution">
    <text evidence="14">The sequence shown here is derived from an EMBL/GenBank/DDBJ whole genome shotgun (WGS) entry which is preliminary data.</text>
</comment>
<evidence type="ECO:0000256" key="3">
    <source>
        <dbReference type="ARBA" id="ARBA00022452"/>
    </source>
</evidence>
<dbReference type="InterPro" id="IPR039426">
    <property type="entry name" value="TonB-dep_rcpt-like"/>
</dbReference>
<dbReference type="InterPro" id="IPR036942">
    <property type="entry name" value="Beta-barrel_TonB_sf"/>
</dbReference>
<feature type="domain" description="TonB-dependent receptor-like beta-barrel" evidence="12">
    <location>
        <begin position="397"/>
        <end position="953"/>
    </location>
</feature>
<evidence type="ECO:0000256" key="5">
    <source>
        <dbReference type="ARBA" id="ARBA00023077"/>
    </source>
</evidence>
<proteinExistence type="inferred from homology"/>
<evidence type="ECO:0000256" key="2">
    <source>
        <dbReference type="ARBA" id="ARBA00022448"/>
    </source>
</evidence>
<evidence type="ECO:0000256" key="8">
    <source>
        <dbReference type="PROSITE-ProRule" id="PRU01360"/>
    </source>
</evidence>
<feature type="chain" id="PRO_5046776645" evidence="11">
    <location>
        <begin position="31"/>
        <end position="996"/>
    </location>
</feature>
<evidence type="ECO:0000259" key="12">
    <source>
        <dbReference type="Pfam" id="PF00593"/>
    </source>
</evidence>
<evidence type="ECO:0000259" key="13">
    <source>
        <dbReference type="Pfam" id="PF07715"/>
    </source>
</evidence>
<dbReference type="InterPro" id="IPR000531">
    <property type="entry name" value="Beta-barrel_TonB"/>
</dbReference>
<keyword evidence="7 8" id="KW-0998">Cell outer membrane</keyword>
<comment type="similarity">
    <text evidence="8 9">Belongs to the TonB-dependent receptor family.</text>
</comment>
<evidence type="ECO:0000256" key="9">
    <source>
        <dbReference type="RuleBase" id="RU003357"/>
    </source>
</evidence>
<organism evidence="14 15">
    <name type="scientific">Phocaeicola intestinalis</name>
    <dbReference type="NCBI Taxonomy" id="2762212"/>
    <lineage>
        <taxon>Bacteria</taxon>
        <taxon>Pseudomonadati</taxon>
        <taxon>Bacteroidota</taxon>
        <taxon>Bacteroidia</taxon>
        <taxon>Bacteroidales</taxon>
        <taxon>Bacteroidaceae</taxon>
        <taxon>Phocaeicola</taxon>
    </lineage>
</organism>
<dbReference type="SUPFAM" id="SSF49464">
    <property type="entry name" value="Carboxypeptidase regulatory domain-like"/>
    <property type="match status" value="1"/>
</dbReference>
<keyword evidence="5 9" id="KW-0798">TonB box</keyword>
<feature type="region of interest" description="Disordered" evidence="10">
    <location>
        <begin position="819"/>
        <end position="838"/>
    </location>
</feature>
<dbReference type="Gene3D" id="2.60.40.1120">
    <property type="entry name" value="Carboxypeptidase-like, regulatory domain"/>
    <property type="match status" value="1"/>
</dbReference>
<evidence type="ECO:0000313" key="14">
    <source>
        <dbReference type="EMBL" id="MBD8040890.1"/>
    </source>
</evidence>
<keyword evidence="2 8" id="KW-0813">Transport</keyword>
<evidence type="ECO:0000256" key="10">
    <source>
        <dbReference type="SAM" id="MobiDB-lite"/>
    </source>
</evidence>
<keyword evidence="15" id="KW-1185">Reference proteome</keyword>
<evidence type="ECO:0000313" key="15">
    <source>
        <dbReference type="Proteomes" id="UP000620874"/>
    </source>
</evidence>
<dbReference type="PROSITE" id="PS52016">
    <property type="entry name" value="TONB_DEPENDENT_REC_3"/>
    <property type="match status" value="1"/>
</dbReference>
<dbReference type="InterPro" id="IPR012910">
    <property type="entry name" value="Plug_dom"/>
</dbReference>
<dbReference type="InterPro" id="IPR023996">
    <property type="entry name" value="TonB-dep_OMP_SusC/RagA"/>
</dbReference>
<dbReference type="RefSeq" id="WP_087209956.1">
    <property type="nucleotide sequence ID" value="NZ_JACSPP010000032.1"/>
</dbReference>
<feature type="signal peptide" evidence="11">
    <location>
        <begin position="1"/>
        <end position="30"/>
    </location>
</feature>
<evidence type="ECO:0000256" key="7">
    <source>
        <dbReference type="ARBA" id="ARBA00023237"/>
    </source>
</evidence>
<dbReference type="NCBIfam" id="TIGR04057">
    <property type="entry name" value="SusC_RagA_signa"/>
    <property type="match status" value="1"/>
</dbReference>
<reference evidence="14 15" key="1">
    <citation type="submission" date="2020-08" db="EMBL/GenBank/DDBJ databases">
        <title>A Genomic Blueprint of the Chicken Gut Microbiome.</title>
        <authorList>
            <person name="Gilroy R."/>
            <person name="Ravi A."/>
            <person name="Getino M."/>
            <person name="Pursley I."/>
            <person name="Horton D.L."/>
            <person name="Alikhan N.-F."/>
            <person name="Baker D."/>
            <person name="Gharbi K."/>
            <person name="Hall N."/>
            <person name="Watson M."/>
            <person name="Adriaenssens E.M."/>
            <person name="Foster-Nyarko E."/>
            <person name="Jarju S."/>
            <person name="Secka A."/>
            <person name="Antonio M."/>
            <person name="Oren A."/>
            <person name="Chaudhuri R."/>
            <person name="La Ragione R.M."/>
            <person name="Hildebrand F."/>
            <person name="Pallen M.J."/>
        </authorList>
    </citation>
    <scope>NUCLEOTIDE SEQUENCE [LARGE SCALE GENOMIC DNA]</scope>
    <source>
        <strain evidence="14 15">Sa1CVN1</strain>
    </source>
</reference>
<keyword evidence="6 8" id="KW-0472">Membrane</keyword>
<dbReference type="NCBIfam" id="TIGR04056">
    <property type="entry name" value="OMP_RagA_SusC"/>
    <property type="match status" value="1"/>
</dbReference>
<dbReference type="InterPro" id="IPR023997">
    <property type="entry name" value="TonB-dep_OMP_SusC/RagA_CS"/>
</dbReference>
<keyword evidence="3 8" id="KW-1134">Transmembrane beta strand</keyword>
<dbReference type="Pfam" id="PF07715">
    <property type="entry name" value="Plug"/>
    <property type="match status" value="1"/>
</dbReference>
<dbReference type="InterPro" id="IPR008969">
    <property type="entry name" value="CarboxyPept-like_regulatory"/>
</dbReference>
<evidence type="ECO:0000256" key="4">
    <source>
        <dbReference type="ARBA" id="ARBA00022692"/>
    </source>
</evidence>
<evidence type="ECO:0000256" key="11">
    <source>
        <dbReference type="SAM" id="SignalP"/>
    </source>
</evidence>
<keyword evidence="11" id="KW-0732">Signal</keyword>
<sequence length="996" mass="110974">MQSKLVTNRQTRRNLFSLAVFLLVSMYAFAQNAVTGIVKDKTGEPLIGVSVVEKGTTNGSITDMDGKFSINVLQGKTLVFSYIGYLSQEIKVRSNTINVTMQEDDQMLEEVVVIGYGSMQRKDVTSSITTIKAEDLNVGVYSDPAQLLQGKVPGLAITTSGDPNGSPSITLRGASSLREGAAMQPYYVIDGIPGVDISMVAPDDIESIDVLRDATATAIYGSKAANGVIIINTKKGKKGRTNVTYSGYVAFDKILKKMDMATADELRAYAEKNGLTLSNDMGANTDWQDEVLRTAVSHNHNVSINGGSEKTTYMASINYQNRQGVILGTDMDRLNIRSLLTTRVLKDRLELSVGVNSRYGKGVGVPMDDEGVSVLDAMNYFSPMLPVRDDGNWTQASGSQNINPLSLIYEDTSETIYKNTQLISKATLEIVKGLKWSANYSFTNNQRTYSEYHTHNTQQPGINAQNGQAKRNTYFGHEHIFETYGNYDTTINDAHKLSIMAGYSWEERMSNDGFGLTVHDFYDDVLKWNQLTYASTIDGIPAIESGTKETVRNISFYGRVGYSYNSKYMIQATIRRDGSSVFGKNNRWGTFPSVSVAWNITEEDFMKHQDVISNLKLRLGYGVSGNALGFGAYTPYETYGASGFFTYNGKSWRTLAATKNANPDLKWESTGMFNIGIDYAFFNGRLNGTIEWYNKKTKDLIWNYPVSTSLYPFGDIQANVGEITNQGIEFSINAVPVRTRDFEWSTTVTLSHNKNTVDRLSNDQFEVSLFTQGDPMVAGVSANGYTQRILEGEPLGTFYTFEFAGYNENGIATYYVRDEETGERTGETTTDPSDKDRTITGCAQPKLNFGWNNTFSWKNWYATVFFTGVFGNDIYNGSRANYTSPENFSNGKNVLREFLYERPATDTSNNRPSDRFIENGSYLRLSTLTLGYTFKNFDNWLKNAQLYITCNNVFTITSYKGLDPEVNMGGLAPGVDYRWSAYPHTRTTMIGLKVNF</sequence>
<protein>
    <submittedName>
        <fullName evidence="14">TonB-dependent receptor</fullName>
    </submittedName>
</protein>
<dbReference type="Pfam" id="PF13715">
    <property type="entry name" value="CarbopepD_reg_2"/>
    <property type="match status" value="1"/>
</dbReference>
<dbReference type="InterPro" id="IPR037066">
    <property type="entry name" value="Plug_dom_sf"/>
</dbReference>
<dbReference type="Proteomes" id="UP000620874">
    <property type="component" value="Unassembled WGS sequence"/>
</dbReference>
<evidence type="ECO:0000256" key="6">
    <source>
        <dbReference type="ARBA" id="ARBA00023136"/>
    </source>
</evidence>
<keyword evidence="4 8" id="KW-0812">Transmembrane</keyword>
<dbReference type="EMBL" id="JACSPP010000032">
    <property type="protein sequence ID" value="MBD8040890.1"/>
    <property type="molecule type" value="Genomic_DNA"/>
</dbReference>
<keyword evidence="14" id="KW-0675">Receptor</keyword>
<dbReference type="Gene3D" id="2.40.170.20">
    <property type="entry name" value="TonB-dependent receptor, beta-barrel domain"/>
    <property type="match status" value="1"/>
</dbReference>
<gene>
    <name evidence="14" type="ORF">H9625_10670</name>
</gene>
<dbReference type="Gene3D" id="2.170.130.10">
    <property type="entry name" value="TonB-dependent receptor, plug domain"/>
    <property type="match status" value="1"/>
</dbReference>
<evidence type="ECO:0000256" key="1">
    <source>
        <dbReference type="ARBA" id="ARBA00004571"/>
    </source>
</evidence>
<feature type="domain" description="TonB-dependent receptor plug" evidence="13">
    <location>
        <begin position="121"/>
        <end position="228"/>
    </location>
</feature>